<dbReference type="OrthoDB" id="9766390at2"/>
<feature type="domain" description="AsmA" evidence="3">
    <location>
        <begin position="84"/>
        <end position="688"/>
    </location>
</feature>
<dbReference type="GO" id="GO:0090313">
    <property type="term" value="P:regulation of protein targeting to membrane"/>
    <property type="evidence" value="ECO:0007669"/>
    <property type="project" value="TreeGrafter"/>
</dbReference>
<dbReference type="PANTHER" id="PTHR30441:SF4">
    <property type="entry name" value="PROTEIN ASMA"/>
    <property type="match status" value="1"/>
</dbReference>
<evidence type="ECO:0000256" key="2">
    <source>
        <dbReference type="SAM" id="Phobius"/>
    </source>
</evidence>
<name>A0A2I6S3K9_9RHOO</name>
<keyword evidence="2" id="KW-1133">Transmembrane helix</keyword>
<keyword evidence="5" id="KW-1185">Reference proteome</keyword>
<dbReference type="PANTHER" id="PTHR30441">
    <property type="entry name" value="DUF748 DOMAIN-CONTAINING PROTEIN"/>
    <property type="match status" value="1"/>
</dbReference>
<dbReference type="AlphaFoldDB" id="A0A2I6S3K9"/>
<feature type="region of interest" description="Disordered" evidence="1">
    <location>
        <begin position="474"/>
        <end position="495"/>
    </location>
</feature>
<dbReference type="Pfam" id="PF05170">
    <property type="entry name" value="AsmA"/>
    <property type="match status" value="1"/>
</dbReference>
<keyword evidence="2" id="KW-0812">Transmembrane</keyword>
<organism evidence="4 5">
    <name type="scientific">Pseudazoarcus pumilus</name>
    <dbReference type="NCBI Taxonomy" id="2067960"/>
    <lineage>
        <taxon>Bacteria</taxon>
        <taxon>Pseudomonadati</taxon>
        <taxon>Pseudomonadota</taxon>
        <taxon>Betaproteobacteria</taxon>
        <taxon>Rhodocyclales</taxon>
        <taxon>Zoogloeaceae</taxon>
        <taxon>Pseudazoarcus</taxon>
    </lineage>
</organism>
<sequence length="799" mass="84680">MVAPNIARARRISRQAPQRCNAFGMMAPRRKGAWRIVIRTDSECSRPAMFLPDCASTLHRGAGNALLERHRGCAAAQKNLEARMKTAFRIVAIVLAVVVVLFGVVAAYLAFVFDPNDYRDRIESEVEKRTGRSLAIEGELSLSVFPWIGVEIGPTQLGNATGFGDAPFARVEQVEVRARLMPLLRQEVEVDRVVLRGLDLNLVRNADGSTNWDDLAARGKGESPEEAPPSSPGEAMGGLGAIVVAGVEIADARVRFDDRQAGAEYAIDGFMLKTGEVRPRERFPLEMGFDVAVSEPEVAGRVDLSGAVLFDPVGPKLDVDGLELRFKGEGAGLPGGEAEFAADADASVDMAAGTAALDGLVLRSYGVEARGDLAGNGLNESPSFAGRFEVPEFDPRKLLAAMDVALPEGVGGDVLKKASLSTNINATASSARLGDLVAVLDDSRLSGEMSVADFAKQALRFELALDAIDVDRYLPPPEDGEATPREVSGPREGAPADAGAEAAVAILDPAVLRGLDVVGKFTAGRIKARGLTINDISVEVKAQGGVLRLEPLAAKMYEGSYAGSASFDGRAQTLSMVLANRLSGVQAGPLLADLSGAEQRLTGNANVESRLQARGNDTDAIKRTLAGNVDFRFLDGAIKGINVAQFLRQAQAKLTGKPAPAGDGPNQTDFTELSGTVRISDGVARNDDLDLRSPLLRVVGEGSANLPDETVDYLVRASVVASLSGQGGEGLEQLKGVTVPIRISGNLDDPSIRPDLESLVTDRVKQEAQKKLEEAVQDKVAPELQEGLKKGLGDFLQRR</sequence>
<feature type="transmembrane region" description="Helical" evidence="2">
    <location>
        <begin position="87"/>
        <end position="111"/>
    </location>
</feature>
<proteinExistence type="predicted"/>
<dbReference type="KEGG" id="atw:C0099_01950"/>
<dbReference type="EMBL" id="CP025682">
    <property type="protein sequence ID" value="AUN93807.1"/>
    <property type="molecule type" value="Genomic_DNA"/>
</dbReference>
<evidence type="ECO:0000313" key="5">
    <source>
        <dbReference type="Proteomes" id="UP000242205"/>
    </source>
</evidence>
<evidence type="ECO:0000259" key="3">
    <source>
        <dbReference type="Pfam" id="PF05170"/>
    </source>
</evidence>
<gene>
    <name evidence="4" type="ORF">C0099_01950</name>
</gene>
<keyword evidence="2" id="KW-0472">Membrane</keyword>
<accession>A0A2I6S3K9</accession>
<dbReference type="Proteomes" id="UP000242205">
    <property type="component" value="Chromosome"/>
</dbReference>
<reference evidence="4 5" key="1">
    <citation type="submission" date="2018-01" db="EMBL/GenBank/DDBJ databases">
        <authorList>
            <person name="Fu G.-Y."/>
        </authorList>
    </citation>
    <scope>NUCLEOTIDE SEQUENCE [LARGE SCALE GENOMIC DNA]</scope>
    <source>
        <strain evidence="4 5">SY39</strain>
    </source>
</reference>
<dbReference type="GO" id="GO:0005886">
    <property type="term" value="C:plasma membrane"/>
    <property type="evidence" value="ECO:0007669"/>
    <property type="project" value="TreeGrafter"/>
</dbReference>
<dbReference type="InterPro" id="IPR007844">
    <property type="entry name" value="AsmA"/>
</dbReference>
<feature type="region of interest" description="Disordered" evidence="1">
    <location>
        <begin position="211"/>
        <end position="235"/>
    </location>
</feature>
<dbReference type="InterPro" id="IPR052894">
    <property type="entry name" value="AsmA-related"/>
</dbReference>
<protein>
    <submittedName>
        <fullName evidence="4">AsmA family protein</fullName>
    </submittedName>
</protein>
<evidence type="ECO:0000313" key="4">
    <source>
        <dbReference type="EMBL" id="AUN93807.1"/>
    </source>
</evidence>
<evidence type="ECO:0000256" key="1">
    <source>
        <dbReference type="SAM" id="MobiDB-lite"/>
    </source>
</evidence>